<dbReference type="AlphaFoldDB" id="J0WJQ8"/>
<keyword evidence="1" id="KW-0175">Coiled coil</keyword>
<keyword evidence="4" id="KW-1185">Reference proteome</keyword>
<dbReference type="InParanoid" id="J0WJQ8"/>
<evidence type="ECO:0000313" key="4">
    <source>
        <dbReference type="Proteomes" id="UP000006514"/>
    </source>
</evidence>
<evidence type="ECO:0000313" key="3">
    <source>
        <dbReference type="EMBL" id="EJD32508.1"/>
    </source>
</evidence>
<dbReference type="EMBL" id="JH688902">
    <property type="protein sequence ID" value="EJD32508.1"/>
    <property type="molecule type" value="Genomic_DNA"/>
</dbReference>
<feature type="region of interest" description="Disordered" evidence="2">
    <location>
        <begin position="1"/>
        <end position="45"/>
    </location>
</feature>
<accession>J0WJQ8</accession>
<feature type="compositionally biased region" description="Basic and acidic residues" evidence="2">
    <location>
        <begin position="16"/>
        <end position="30"/>
    </location>
</feature>
<protein>
    <submittedName>
        <fullName evidence="3">Uncharacterized protein</fullName>
    </submittedName>
</protein>
<proteinExistence type="predicted"/>
<feature type="coiled-coil region" evidence="1">
    <location>
        <begin position="63"/>
        <end position="97"/>
    </location>
</feature>
<gene>
    <name evidence="3" type="ORF">AURDEDRAFT_178412</name>
</gene>
<sequence length="103" mass="11242">MKILTVGRQSGLVADDGGHDDGSGDGRRASIMDGGGNPGGDFSSGHVRRTVFEKLQPFREQYLKSLEETNKKAQEELVFWKARAAKSEQEAAALRKKYGVSDD</sequence>
<reference evidence="4" key="1">
    <citation type="journal article" date="2012" name="Science">
        <title>The Paleozoic origin of enzymatic lignin decomposition reconstructed from 31 fungal genomes.</title>
        <authorList>
            <person name="Floudas D."/>
            <person name="Binder M."/>
            <person name="Riley R."/>
            <person name="Barry K."/>
            <person name="Blanchette R.A."/>
            <person name="Henrissat B."/>
            <person name="Martinez A.T."/>
            <person name="Otillar R."/>
            <person name="Spatafora J.W."/>
            <person name="Yadav J.S."/>
            <person name="Aerts A."/>
            <person name="Benoit I."/>
            <person name="Boyd A."/>
            <person name="Carlson A."/>
            <person name="Copeland A."/>
            <person name="Coutinho P.M."/>
            <person name="de Vries R.P."/>
            <person name="Ferreira P."/>
            <person name="Findley K."/>
            <person name="Foster B."/>
            <person name="Gaskell J."/>
            <person name="Glotzer D."/>
            <person name="Gorecki P."/>
            <person name="Heitman J."/>
            <person name="Hesse C."/>
            <person name="Hori C."/>
            <person name="Igarashi K."/>
            <person name="Jurgens J.A."/>
            <person name="Kallen N."/>
            <person name="Kersten P."/>
            <person name="Kohler A."/>
            <person name="Kuees U."/>
            <person name="Kumar T.K.A."/>
            <person name="Kuo A."/>
            <person name="LaButti K."/>
            <person name="Larrondo L.F."/>
            <person name="Lindquist E."/>
            <person name="Ling A."/>
            <person name="Lombard V."/>
            <person name="Lucas S."/>
            <person name="Lundell T."/>
            <person name="Martin R."/>
            <person name="McLaughlin D.J."/>
            <person name="Morgenstern I."/>
            <person name="Morin E."/>
            <person name="Murat C."/>
            <person name="Nagy L.G."/>
            <person name="Nolan M."/>
            <person name="Ohm R.A."/>
            <person name="Patyshakuliyeva A."/>
            <person name="Rokas A."/>
            <person name="Ruiz-Duenas F.J."/>
            <person name="Sabat G."/>
            <person name="Salamov A."/>
            <person name="Samejima M."/>
            <person name="Schmutz J."/>
            <person name="Slot J.C."/>
            <person name="St John F."/>
            <person name="Stenlid J."/>
            <person name="Sun H."/>
            <person name="Sun S."/>
            <person name="Syed K."/>
            <person name="Tsang A."/>
            <person name="Wiebenga A."/>
            <person name="Young D."/>
            <person name="Pisabarro A."/>
            <person name="Eastwood D.C."/>
            <person name="Martin F."/>
            <person name="Cullen D."/>
            <person name="Grigoriev I.V."/>
            <person name="Hibbett D.S."/>
        </authorList>
    </citation>
    <scope>NUCLEOTIDE SEQUENCE [LARGE SCALE GENOMIC DNA]</scope>
    <source>
        <strain evidence="4">TFB10046</strain>
    </source>
</reference>
<dbReference type="Proteomes" id="UP000006514">
    <property type="component" value="Unassembled WGS sequence"/>
</dbReference>
<name>J0WJQ8_AURST</name>
<evidence type="ECO:0000256" key="1">
    <source>
        <dbReference type="SAM" id="Coils"/>
    </source>
</evidence>
<organism evidence="3 4">
    <name type="scientific">Auricularia subglabra (strain TFB-10046 / SS5)</name>
    <name type="common">White-rot fungus</name>
    <name type="synonym">Auricularia delicata (strain TFB10046)</name>
    <dbReference type="NCBI Taxonomy" id="717982"/>
    <lineage>
        <taxon>Eukaryota</taxon>
        <taxon>Fungi</taxon>
        <taxon>Dikarya</taxon>
        <taxon>Basidiomycota</taxon>
        <taxon>Agaricomycotina</taxon>
        <taxon>Agaricomycetes</taxon>
        <taxon>Auriculariales</taxon>
        <taxon>Auriculariaceae</taxon>
        <taxon>Auricularia</taxon>
    </lineage>
</organism>
<evidence type="ECO:0000256" key="2">
    <source>
        <dbReference type="SAM" id="MobiDB-lite"/>
    </source>
</evidence>
<dbReference type="KEGG" id="adl:AURDEDRAFT_178412"/>